<evidence type="ECO:0000259" key="1">
    <source>
        <dbReference type="Pfam" id="PF00483"/>
    </source>
</evidence>
<sequence>MDLIKSNLAIIGMYMFDPSIFESINHITPSKREEYEITDAIQWMINQSFPISYSITNKNYTDVGTIERWLAANQWVLTDRLGNKVQIGVNTKLENCILKGPVLIGNNCTIKNACIGPYVSIQDDSVLMNCTVENSICLRNIKMMNLGPPISNSILGEQTTLQGIFEEIRKAHVIIGDHSQVFIPSVQIGEGD</sequence>
<dbReference type="EMBL" id="JACEIQ010000056">
    <property type="protein sequence ID" value="MBA4496584.1"/>
    <property type="molecule type" value="Genomic_DNA"/>
</dbReference>
<dbReference type="RefSeq" id="WP_181755126.1">
    <property type="nucleotide sequence ID" value="NZ_JACEIQ010000056.1"/>
</dbReference>
<feature type="domain" description="Nucleotidyl transferase" evidence="1">
    <location>
        <begin position="6"/>
        <end position="76"/>
    </location>
</feature>
<keyword evidence="3" id="KW-1185">Reference proteome</keyword>
<dbReference type="Gene3D" id="2.160.10.10">
    <property type="entry name" value="Hexapeptide repeat proteins"/>
    <property type="match status" value="1"/>
</dbReference>
<dbReference type="PANTHER" id="PTHR42883">
    <property type="entry name" value="GLUCOSE-1-PHOSPHATE THYMIDYLTRANSFERASE"/>
    <property type="match status" value="1"/>
</dbReference>
<organism evidence="2 3">
    <name type="scientific">Paenactinomyces guangxiensis</name>
    <dbReference type="NCBI Taxonomy" id="1490290"/>
    <lineage>
        <taxon>Bacteria</taxon>
        <taxon>Bacillati</taxon>
        <taxon>Bacillota</taxon>
        <taxon>Bacilli</taxon>
        <taxon>Bacillales</taxon>
        <taxon>Thermoactinomycetaceae</taxon>
        <taxon>Paenactinomyces</taxon>
    </lineage>
</organism>
<dbReference type="Pfam" id="PF00483">
    <property type="entry name" value="NTP_transferase"/>
    <property type="match status" value="1"/>
</dbReference>
<protein>
    <recommendedName>
        <fullName evidence="1">Nucleotidyl transferase domain-containing protein</fullName>
    </recommendedName>
</protein>
<evidence type="ECO:0000313" key="3">
    <source>
        <dbReference type="Proteomes" id="UP000535491"/>
    </source>
</evidence>
<dbReference type="InterPro" id="IPR005835">
    <property type="entry name" value="NTP_transferase_dom"/>
</dbReference>
<evidence type="ECO:0000313" key="2">
    <source>
        <dbReference type="EMBL" id="MBA4496584.1"/>
    </source>
</evidence>
<dbReference type="Gene3D" id="3.90.550.10">
    <property type="entry name" value="Spore Coat Polysaccharide Biosynthesis Protein SpsA, Chain A"/>
    <property type="match status" value="1"/>
</dbReference>
<dbReference type="InterPro" id="IPR029044">
    <property type="entry name" value="Nucleotide-diphossugar_trans"/>
</dbReference>
<dbReference type="PANTHER" id="PTHR42883:SF2">
    <property type="entry name" value="THYMIDYLYLTRANSFERASE"/>
    <property type="match status" value="1"/>
</dbReference>
<comment type="caution">
    <text evidence="2">The sequence shown here is derived from an EMBL/GenBank/DDBJ whole genome shotgun (WGS) entry which is preliminary data.</text>
</comment>
<reference evidence="2 3" key="1">
    <citation type="submission" date="2020-07" db="EMBL/GenBank/DDBJ databases">
        <authorList>
            <person name="Feng H."/>
        </authorList>
    </citation>
    <scope>NUCLEOTIDE SEQUENCE [LARGE SCALE GENOMIC DNA]</scope>
    <source>
        <strain evidence="3">s-10</strain>
    </source>
</reference>
<dbReference type="AlphaFoldDB" id="A0A7W1WV14"/>
<dbReference type="Proteomes" id="UP000535491">
    <property type="component" value="Unassembled WGS sequence"/>
</dbReference>
<accession>A0A7W1WV14</accession>
<gene>
    <name evidence="2" type="ORF">H1191_20240</name>
</gene>
<name>A0A7W1WV14_9BACL</name>
<dbReference type="SUPFAM" id="SSF53448">
    <property type="entry name" value="Nucleotide-diphospho-sugar transferases"/>
    <property type="match status" value="1"/>
</dbReference>
<proteinExistence type="predicted"/>